<dbReference type="Proteomes" id="UP001497457">
    <property type="component" value="Chromosome 4rd"/>
</dbReference>
<keyword evidence="9" id="KW-1185">Reference proteome</keyword>
<feature type="region of interest" description="Disordered" evidence="5">
    <location>
        <begin position="170"/>
        <end position="228"/>
    </location>
</feature>
<keyword evidence="1" id="KW-0132">Cell division</keyword>
<evidence type="ECO:0000256" key="3">
    <source>
        <dbReference type="ARBA" id="ARBA00023306"/>
    </source>
</evidence>
<organism evidence="8 9">
    <name type="scientific">Urochloa decumbens</name>
    <dbReference type="NCBI Taxonomy" id="240449"/>
    <lineage>
        <taxon>Eukaryota</taxon>
        <taxon>Viridiplantae</taxon>
        <taxon>Streptophyta</taxon>
        <taxon>Embryophyta</taxon>
        <taxon>Tracheophyta</taxon>
        <taxon>Spermatophyta</taxon>
        <taxon>Magnoliopsida</taxon>
        <taxon>Liliopsida</taxon>
        <taxon>Poales</taxon>
        <taxon>Poaceae</taxon>
        <taxon>PACMAD clade</taxon>
        <taxon>Panicoideae</taxon>
        <taxon>Panicodae</taxon>
        <taxon>Paniceae</taxon>
        <taxon>Melinidinae</taxon>
        <taxon>Urochloa</taxon>
    </lineage>
</organism>
<feature type="region of interest" description="Disordered" evidence="5">
    <location>
        <begin position="1"/>
        <end position="54"/>
    </location>
</feature>
<dbReference type="Gene3D" id="1.10.472.10">
    <property type="entry name" value="Cyclin-like"/>
    <property type="match status" value="2"/>
</dbReference>
<reference evidence="8" key="1">
    <citation type="submission" date="2024-10" db="EMBL/GenBank/DDBJ databases">
        <authorList>
            <person name="Ryan C."/>
        </authorList>
    </citation>
    <scope>NUCLEOTIDE SEQUENCE [LARGE SCALE GENOMIC DNA]</scope>
</reference>
<proteinExistence type="inferred from homology"/>
<keyword evidence="2 4" id="KW-0195">Cyclin</keyword>
<dbReference type="Pfam" id="PF02984">
    <property type="entry name" value="Cyclin_C"/>
    <property type="match status" value="1"/>
</dbReference>
<dbReference type="InterPro" id="IPR013763">
    <property type="entry name" value="Cyclin-like_dom"/>
</dbReference>
<feature type="compositionally biased region" description="Polar residues" evidence="5">
    <location>
        <begin position="180"/>
        <end position="191"/>
    </location>
</feature>
<feature type="domain" description="Cyclin-like" evidence="6">
    <location>
        <begin position="334"/>
        <end position="420"/>
    </location>
</feature>
<evidence type="ECO:0008006" key="10">
    <source>
        <dbReference type="Google" id="ProtNLM"/>
    </source>
</evidence>
<dbReference type="InterPro" id="IPR006671">
    <property type="entry name" value="Cyclin_N"/>
</dbReference>
<dbReference type="SMART" id="SM01332">
    <property type="entry name" value="Cyclin_C"/>
    <property type="match status" value="1"/>
</dbReference>
<dbReference type="GO" id="GO:0051301">
    <property type="term" value="P:cell division"/>
    <property type="evidence" value="ECO:0007669"/>
    <property type="project" value="UniProtKB-KW"/>
</dbReference>
<feature type="compositionally biased region" description="Acidic residues" evidence="5">
    <location>
        <begin position="193"/>
        <end position="202"/>
    </location>
</feature>
<evidence type="ECO:0000256" key="2">
    <source>
        <dbReference type="ARBA" id="ARBA00023127"/>
    </source>
</evidence>
<evidence type="ECO:0000256" key="5">
    <source>
        <dbReference type="SAM" id="MobiDB-lite"/>
    </source>
</evidence>
<dbReference type="Pfam" id="PF00134">
    <property type="entry name" value="Cyclin_N"/>
    <property type="match status" value="1"/>
</dbReference>
<feature type="domain" description="Cyclin-like" evidence="6">
    <location>
        <begin position="239"/>
        <end position="321"/>
    </location>
</feature>
<protein>
    <recommendedName>
        <fullName evidence="10">Cyclin N-terminal domain-containing protein</fullName>
    </recommendedName>
</protein>
<evidence type="ECO:0000259" key="6">
    <source>
        <dbReference type="SMART" id="SM00385"/>
    </source>
</evidence>
<dbReference type="InterPro" id="IPR039361">
    <property type="entry name" value="Cyclin"/>
</dbReference>
<feature type="compositionally biased region" description="Polar residues" evidence="5">
    <location>
        <begin position="214"/>
        <end position="226"/>
    </location>
</feature>
<evidence type="ECO:0000256" key="1">
    <source>
        <dbReference type="ARBA" id="ARBA00022618"/>
    </source>
</evidence>
<dbReference type="PANTHER" id="PTHR10177">
    <property type="entry name" value="CYCLINS"/>
    <property type="match status" value="1"/>
</dbReference>
<dbReference type="SMART" id="SM00385">
    <property type="entry name" value="CYCLIN"/>
    <property type="match status" value="2"/>
</dbReference>
<comment type="similarity">
    <text evidence="4">Belongs to the cyclin family.</text>
</comment>
<feature type="domain" description="Cyclin C-terminal" evidence="7">
    <location>
        <begin position="330"/>
        <end position="438"/>
    </location>
</feature>
<dbReference type="EMBL" id="OZ075114">
    <property type="protein sequence ID" value="CAL5057236.1"/>
    <property type="molecule type" value="Genomic_DNA"/>
</dbReference>
<dbReference type="InterPro" id="IPR036915">
    <property type="entry name" value="Cyclin-like_sf"/>
</dbReference>
<gene>
    <name evidence="8" type="ORF">URODEC1_LOCUS95523</name>
</gene>
<dbReference type="AlphaFoldDB" id="A0ABC9EHR4"/>
<evidence type="ECO:0000259" key="7">
    <source>
        <dbReference type="SMART" id="SM01332"/>
    </source>
</evidence>
<dbReference type="SUPFAM" id="SSF47954">
    <property type="entry name" value="Cyclin-like"/>
    <property type="match status" value="2"/>
</dbReference>
<name>A0ABC9EHR4_9POAL</name>
<keyword evidence="3" id="KW-0131">Cell cycle</keyword>
<evidence type="ECO:0000313" key="8">
    <source>
        <dbReference type="EMBL" id="CAL5057236.1"/>
    </source>
</evidence>
<dbReference type="InterPro" id="IPR004367">
    <property type="entry name" value="Cyclin_C-dom"/>
</dbReference>
<evidence type="ECO:0000256" key="4">
    <source>
        <dbReference type="RuleBase" id="RU000383"/>
    </source>
</evidence>
<evidence type="ECO:0000313" key="9">
    <source>
        <dbReference type="Proteomes" id="UP001497457"/>
    </source>
</evidence>
<accession>A0ABC9EHR4</accession>
<sequence>MAHRPHRPRSVFPPPGSRAPTALDTLTTRPLSRLAPPPPGFEPSPSGRAGAMATMHTNPFSFGLDISLPQPAATFGSWFSGGVYGRFSSGAAVHAYEAHGNPFAVDPWGDLPPPPPAVFGPFPAWAAADIDLAPASTAADSPRTPVYVNPFTADGGAAAVFTDVPVPWECDDDLHDGNDQPANDDNATRNNSYDDDDGDDEEAILRAQEENPKTRPSSDYLETTQGGRMGPEARAALVRWMSGLCRRHDIAAGTLHRAVSYADRFLSARALSDGHATERRLNLLGAAAVLVAAKYDDQAAARRLSAGNKEEVAGMERELLAALDYRLGAPTAHTFVEHFTRGSQEGEELRFRAHGFANASLLHYGCLELRPSAVAAAAVSLAMRTLRPSYQRVVTWGRELEELTGYRREDLERGVDAIRSLVPKDGGNGFEVDKFAVFYADP</sequence>
<feature type="compositionally biased region" description="Basic and acidic residues" evidence="5">
    <location>
        <begin position="203"/>
        <end position="213"/>
    </location>
</feature>